<evidence type="ECO:0000313" key="6">
    <source>
        <dbReference type="EMBL" id="OLL13045.1"/>
    </source>
</evidence>
<dbReference type="InterPro" id="IPR001789">
    <property type="entry name" value="Sig_transdc_resp-reg_receiver"/>
</dbReference>
<keyword evidence="2 6" id="KW-0238">DNA-binding</keyword>
<sequence length="210" mass="22772">MKVMVVDDNAIVRLGLQSVLHRIDDVDEVIEADDAFSALEAHHTHSPDIILLDISMPPGRSGLDILPELARDASVIMLTSNRDPSSIRQALDAGARGYLVHGQLGINEVAGAIETCRSGGLVLGREAADVMLSPPTQDFTDNPLRAQVSDREAEILDLAATGMSNSRIAQRLFLSERTVKNYLNSAYPKIQVHSRAEAIAVWLSPPPPHQ</sequence>
<dbReference type="Pfam" id="PF00072">
    <property type="entry name" value="Response_reg"/>
    <property type="match status" value="1"/>
</dbReference>
<dbReference type="PROSITE" id="PS00622">
    <property type="entry name" value="HTH_LUXR_1"/>
    <property type="match status" value="1"/>
</dbReference>
<name>A0A1Q8HW13_9ACTO</name>
<evidence type="ECO:0000256" key="2">
    <source>
        <dbReference type="ARBA" id="ARBA00023125"/>
    </source>
</evidence>
<keyword evidence="1 3" id="KW-0597">Phosphoprotein</keyword>
<dbReference type="PROSITE" id="PS50110">
    <property type="entry name" value="RESPONSE_REGULATORY"/>
    <property type="match status" value="1"/>
</dbReference>
<feature type="modified residue" description="4-aspartylphosphate" evidence="3">
    <location>
        <position position="53"/>
    </location>
</feature>
<proteinExistence type="predicted"/>
<evidence type="ECO:0000313" key="7">
    <source>
        <dbReference type="Proteomes" id="UP000185736"/>
    </source>
</evidence>
<gene>
    <name evidence="6" type="ORF">BKH32_12970</name>
</gene>
<dbReference type="GO" id="GO:0006355">
    <property type="term" value="P:regulation of DNA-templated transcription"/>
    <property type="evidence" value="ECO:0007669"/>
    <property type="project" value="InterPro"/>
</dbReference>
<dbReference type="EMBL" id="MSGO01000083">
    <property type="protein sequence ID" value="OLL13045.1"/>
    <property type="molecule type" value="Genomic_DNA"/>
</dbReference>
<dbReference type="PROSITE" id="PS50043">
    <property type="entry name" value="HTH_LUXR_2"/>
    <property type="match status" value="1"/>
</dbReference>
<dbReference type="CDD" id="cd06170">
    <property type="entry name" value="LuxR_C_like"/>
    <property type="match status" value="1"/>
</dbReference>
<dbReference type="GO" id="GO:0000160">
    <property type="term" value="P:phosphorelay signal transduction system"/>
    <property type="evidence" value="ECO:0007669"/>
    <property type="project" value="InterPro"/>
</dbReference>
<feature type="domain" description="HTH luxR-type" evidence="4">
    <location>
        <begin position="141"/>
        <end position="206"/>
    </location>
</feature>
<dbReference type="InterPro" id="IPR011006">
    <property type="entry name" value="CheY-like_superfamily"/>
</dbReference>
<protein>
    <submittedName>
        <fullName evidence="6">DNA-binding response regulator</fullName>
    </submittedName>
</protein>
<dbReference type="Proteomes" id="UP000185736">
    <property type="component" value="Unassembled WGS sequence"/>
</dbReference>
<dbReference type="Gene3D" id="3.40.50.2300">
    <property type="match status" value="1"/>
</dbReference>
<accession>A0A1Q8HW13</accession>
<dbReference type="InterPro" id="IPR000792">
    <property type="entry name" value="Tscrpt_reg_LuxR_C"/>
</dbReference>
<dbReference type="AlphaFoldDB" id="A0A1Q8HW13"/>
<evidence type="ECO:0000256" key="1">
    <source>
        <dbReference type="ARBA" id="ARBA00022553"/>
    </source>
</evidence>
<dbReference type="PANTHER" id="PTHR43214:SF42">
    <property type="entry name" value="TRANSCRIPTIONAL REGULATORY PROTEIN DESR"/>
    <property type="match status" value="1"/>
</dbReference>
<dbReference type="InterPro" id="IPR016032">
    <property type="entry name" value="Sig_transdc_resp-reg_C-effctor"/>
</dbReference>
<dbReference type="CDD" id="cd17535">
    <property type="entry name" value="REC_NarL-like"/>
    <property type="match status" value="1"/>
</dbReference>
<evidence type="ECO:0000259" key="5">
    <source>
        <dbReference type="PROSITE" id="PS50110"/>
    </source>
</evidence>
<dbReference type="PANTHER" id="PTHR43214">
    <property type="entry name" value="TWO-COMPONENT RESPONSE REGULATOR"/>
    <property type="match status" value="1"/>
</dbReference>
<dbReference type="SUPFAM" id="SSF46894">
    <property type="entry name" value="C-terminal effector domain of the bipartite response regulators"/>
    <property type="match status" value="1"/>
</dbReference>
<feature type="domain" description="Response regulatory" evidence="5">
    <location>
        <begin position="2"/>
        <end position="116"/>
    </location>
</feature>
<dbReference type="InterPro" id="IPR039420">
    <property type="entry name" value="WalR-like"/>
</dbReference>
<reference evidence="6 7" key="1">
    <citation type="submission" date="2016-12" db="EMBL/GenBank/DDBJ databases">
        <title>Genomic comparison of strains in the 'Actinomyces naeslundii' group.</title>
        <authorList>
            <person name="Mughal S.R."/>
            <person name="Do T."/>
            <person name="Gilbert S.C."/>
            <person name="Witherden E.A."/>
            <person name="Didelot X."/>
            <person name="Beighton D."/>
        </authorList>
    </citation>
    <scope>NUCLEOTIDE SEQUENCE [LARGE SCALE GENOMIC DNA]</scope>
    <source>
        <strain evidence="6 7">S64C</strain>
    </source>
</reference>
<dbReference type="Pfam" id="PF00196">
    <property type="entry name" value="GerE"/>
    <property type="match status" value="1"/>
</dbReference>
<dbReference type="RefSeq" id="WP_075250403.1">
    <property type="nucleotide sequence ID" value="NZ_MSGO01000083.1"/>
</dbReference>
<dbReference type="PRINTS" id="PR00038">
    <property type="entry name" value="HTHLUXR"/>
</dbReference>
<dbReference type="InterPro" id="IPR058245">
    <property type="entry name" value="NreC/VraR/RcsB-like_REC"/>
</dbReference>
<comment type="caution">
    <text evidence="6">The sequence shown here is derived from an EMBL/GenBank/DDBJ whole genome shotgun (WGS) entry which is preliminary data.</text>
</comment>
<evidence type="ECO:0000256" key="3">
    <source>
        <dbReference type="PROSITE-ProRule" id="PRU00169"/>
    </source>
</evidence>
<evidence type="ECO:0000259" key="4">
    <source>
        <dbReference type="PROSITE" id="PS50043"/>
    </source>
</evidence>
<dbReference type="SMART" id="SM00421">
    <property type="entry name" value="HTH_LUXR"/>
    <property type="match status" value="1"/>
</dbReference>
<dbReference type="SMART" id="SM00448">
    <property type="entry name" value="REC"/>
    <property type="match status" value="1"/>
</dbReference>
<dbReference type="SUPFAM" id="SSF52172">
    <property type="entry name" value="CheY-like"/>
    <property type="match status" value="1"/>
</dbReference>
<dbReference type="GO" id="GO:0003677">
    <property type="term" value="F:DNA binding"/>
    <property type="evidence" value="ECO:0007669"/>
    <property type="project" value="UniProtKB-KW"/>
</dbReference>
<organism evidence="6 7">
    <name type="scientific">Actinomyces oris</name>
    <dbReference type="NCBI Taxonomy" id="544580"/>
    <lineage>
        <taxon>Bacteria</taxon>
        <taxon>Bacillati</taxon>
        <taxon>Actinomycetota</taxon>
        <taxon>Actinomycetes</taxon>
        <taxon>Actinomycetales</taxon>
        <taxon>Actinomycetaceae</taxon>
        <taxon>Actinomyces</taxon>
    </lineage>
</organism>